<dbReference type="Pfam" id="PF13699">
    <property type="entry name" value="eCIS_core"/>
    <property type="match status" value="1"/>
</dbReference>
<comment type="caution">
    <text evidence="2">The sequence shown here is derived from an EMBL/GenBank/DDBJ whole genome shotgun (WGS) entry which is preliminary data.</text>
</comment>
<evidence type="ECO:0000313" key="2">
    <source>
        <dbReference type="EMBL" id="MFD2233142.1"/>
    </source>
</evidence>
<sequence length="311" mass="32578">MSQRHAPPPTRFGPAAPAQAKSGYQLVVGAYLHQGSQPAALAGHAFVGIERPNGQRETFGFSPADYGRFDPRRDYQRLSAGVQGKVHGDAGAFAQPGVRVAKVPISDSQARAALATVERYKASNADFSATRRQCTTFASDVARAAGVSVAAAPGQPRAFYAALGRPDGVMQGRFPGGCIQRRGATNGNAFALPETFTLPAASGQPLPDGVRGKMESFFGTDFSRVRVHVGPEAPAIGALAFTVGDTIVFAPGQYDPSSPRGQQILGHELAHVVQQRAGRVRNPFGAGLAVVQDAALEAEADRLGMRAAFGR</sequence>
<proteinExistence type="predicted"/>
<accession>A0ABW5C9V1</accession>
<dbReference type="Proteomes" id="UP001597296">
    <property type="component" value="Unassembled WGS sequence"/>
</dbReference>
<feature type="domain" description="eCIS core" evidence="1">
    <location>
        <begin position="205"/>
        <end position="278"/>
    </location>
</feature>
<organism evidence="2 3">
    <name type="scientific">Phaeospirillum tilakii</name>
    <dbReference type="NCBI Taxonomy" id="741673"/>
    <lineage>
        <taxon>Bacteria</taxon>
        <taxon>Pseudomonadati</taxon>
        <taxon>Pseudomonadota</taxon>
        <taxon>Alphaproteobacteria</taxon>
        <taxon>Rhodospirillales</taxon>
        <taxon>Rhodospirillaceae</taxon>
        <taxon>Phaeospirillum</taxon>
    </lineage>
</organism>
<protein>
    <submittedName>
        <fullName evidence="2">DUF4157 domain-containing protein</fullName>
    </submittedName>
</protein>
<name>A0ABW5C9V1_9PROT</name>
<evidence type="ECO:0000313" key="3">
    <source>
        <dbReference type="Proteomes" id="UP001597296"/>
    </source>
</evidence>
<keyword evidence="3" id="KW-1185">Reference proteome</keyword>
<dbReference type="EMBL" id="JBHUIY010000006">
    <property type="protein sequence ID" value="MFD2233142.1"/>
    <property type="molecule type" value="Genomic_DNA"/>
</dbReference>
<dbReference type="InterPro" id="IPR025295">
    <property type="entry name" value="eCIS_core_dom"/>
</dbReference>
<dbReference type="RefSeq" id="WP_377314923.1">
    <property type="nucleotide sequence ID" value="NZ_JBHUIY010000006.1"/>
</dbReference>
<evidence type="ECO:0000259" key="1">
    <source>
        <dbReference type="Pfam" id="PF13699"/>
    </source>
</evidence>
<reference evidence="3" key="1">
    <citation type="journal article" date="2019" name="Int. J. Syst. Evol. Microbiol.">
        <title>The Global Catalogue of Microorganisms (GCM) 10K type strain sequencing project: providing services to taxonomists for standard genome sequencing and annotation.</title>
        <authorList>
            <consortium name="The Broad Institute Genomics Platform"/>
            <consortium name="The Broad Institute Genome Sequencing Center for Infectious Disease"/>
            <person name="Wu L."/>
            <person name="Ma J."/>
        </authorList>
    </citation>
    <scope>NUCLEOTIDE SEQUENCE [LARGE SCALE GENOMIC DNA]</scope>
    <source>
        <strain evidence="3">KCTC 15012</strain>
    </source>
</reference>
<gene>
    <name evidence="2" type="ORF">ACFSNB_04930</name>
</gene>